<feature type="domain" description="Cyclin-like" evidence="6">
    <location>
        <begin position="133"/>
        <end position="217"/>
    </location>
</feature>
<comment type="similarity">
    <text evidence="4">Belongs to the cyclin family.</text>
</comment>
<dbReference type="GeneID" id="25734507"/>
<dbReference type="STRING" id="145388.A0A0D2NPE7"/>
<keyword evidence="3" id="KW-0131">Cell cycle</keyword>
<dbReference type="InterPro" id="IPR004367">
    <property type="entry name" value="Cyclin_C-dom"/>
</dbReference>
<dbReference type="KEGG" id="mng:MNEG_1672"/>
<dbReference type="InterPro" id="IPR048258">
    <property type="entry name" value="Cyclins_cyclin-box"/>
</dbReference>
<evidence type="ECO:0000313" key="9">
    <source>
        <dbReference type="Proteomes" id="UP000054498"/>
    </source>
</evidence>
<reference evidence="8 9" key="1">
    <citation type="journal article" date="2013" name="BMC Genomics">
        <title>Reconstruction of the lipid metabolism for the microalga Monoraphidium neglectum from its genome sequence reveals characteristics suitable for biofuel production.</title>
        <authorList>
            <person name="Bogen C."/>
            <person name="Al-Dilaimi A."/>
            <person name="Albersmeier A."/>
            <person name="Wichmann J."/>
            <person name="Grundmann M."/>
            <person name="Rupp O."/>
            <person name="Lauersen K.J."/>
            <person name="Blifernez-Klassen O."/>
            <person name="Kalinowski J."/>
            <person name="Goesmann A."/>
            <person name="Mussgnug J.H."/>
            <person name="Kruse O."/>
        </authorList>
    </citation>
    <scope>NUCLEOTIDE SEQUENCE [LARGE SCALE GENOMIC DNA]</scope>
    <source>
        <strain evidence="8 9">SAG 48.87</strain>
    </source>
</reference>
<dbReference type="InterPro" id="IPR006671">
    <property type="entry name" value="Cyclin_N"/>
</dbReference>
<evidence type="ECO:0000259" key="6">
    <source>
        <dbReference type="SMART" id="SM00385"/>
    </source>
</evidence>
<dbReference type="EMBL" id="KK100392">
    <property type="protein sequence ID" value="KIZ06291.1"/>
    <property type="molecule type" value="Genomic_DNA"/>
</dbReference>
<feature type="domain" description="Cyclin-like" evidence="6">
    <location>
        <begin position="357"/>
        <end position="447"/>
    </location>
</feature>
<dbReference type="PANTHER" id="PTHR10177">
    <property type="entry name" value="CYCLINS"/>
    <property type="match status" value="1"/>
</dbReference>
<dbReference type="Gene3D" id="1.10.472.10">
    <property type="entry name" value="Cyclin-like"/>
    <property type="match status" value="2"/>
</dbReference>
<dbReference type="InterPro" id="IPR039361">
    <property type="entry name" value="Cyclin"/>
</dbReference>
<dbReference type="Pfam" id="PF02984">
    <property type="entry name" value="Cyclin_C"/>
    <property type="match status" value="1"/>
</dbReference>
<evidence type="ECO:0000313" key="8">
    <source>
        <dbReference type="EMBL" id="KIZ06291.1"/>
    </source>
</evidence>
<dbReference type="PROSITE" id="PS00292">
    <property type="entry name" value="CYCLINS"/>
    <property type="match status" value="1"/>
</dbReference>
<evidence type="ECO:0000256" key="2">
    <source>
        <dbReference type="ARBA" id="ARBA00023127"/>
    </source>
</evidence>
<gene>
    <name evidence="8" type="ORF">MNEG_1672</name>
</gene>
<dbReference type="FunFam" id="1.10.472.10:FF:000001">
    <property type="entry name" value="G2/mitotic-specific cyclin"/>
    <property type="match status" value="1"/>
</dbReference>
<organism evidence="8 9">
    <name type="scientific">Monoraphidium neglectum</name>
    <dbReference type="NCBI Taxonomy" id="145388"/>
    <lineage>
        <taxon>Eukaryota</taxon>
        <taxon>Viridiplantae</taxon>
        <taxon>Chlorophyta</taxon>
        <taxon>core chlorophytes</taxon>
        <taxon>Chlorophyceae</taxon>
        <taxon>CS clade</taxon>
        <taxon>Sphaeropleales</taxon>
        <taxon>Selenastraceae</taxon>
        <taxon>Monoraphidium</taxon>
    </lineage>
</organism>
<evidence type="ECO:0000256" key="5">
    <source>
        <dbReference type="SAM" id="MobiDB-lite"/>
    </source>
</evidence>
<protein>
    <submittedName>
        <fullName evidence="8">Cyclin-B1-1</fullName>
    </submittedName>
</protein>
<dbReference type="SUPFAM" id="SSF47954">
    <property type="entry name" value="Cyclin-like"/>
    <property type="match status" value="2"/>
</dbReference>
<evidence type="ECO:0000256" key="1">
    <source>
        <dbReference type="ARBA" id="ARBA00022618"/>
    </source>
</evidence>
<dbReference type="InterPro" id="IPR036915">
    <property type="entry name" value="Cyclin-like_sf"/>
</dbReference>
<dbReference type="GO" id="GO:0051301">
    <property type="term" value="P:cell division"/>
    <property type="evidence" value="ECO:0007669"/>
    <property type="project" value="UniProtKB-KW"/>
</dbReference>
<dbReference type="SMART" id="SM01332">
    <property type="entry name" value="Cyclin_C"/>
    <property type="match status" value="1"/>
</dbReference>
<dbReference type="Proteomes" id="UP000054498">
    <property type="component" value="Unassembled WGS sequence"/>
</dbReference>
<evidence type="ECO:0000259" key="7">
    <source>
        <dbReference type="SMART" id="SM01332"/>
    </source>
</evidence>
<feature type="region of interest" description="Disordered" evidence="5">
    <location>
        <begin position="292"/>
        <end position="311"/>
    </location>
</feature>
<keyword evidence="9" id="KW-1185">Reference proteome</keyword>
<dbReference type="RefSeq" id="XP_013905310.1">
    <property type="nucleotide sequence ID" value="XM_014049856.1"/>
</dbReference>
<name>A0A0D2NPE7_9CHLO</name>
<dbReference type="InterPro" id="IPR013763">
    <property type="entry name" value="Cyclin-like_dom"/>
</dbReference>
<dbReference type="OrthoDB" id="5590282at2759"/>
<feature type="region of interest" description="Disordered" evidence="5">
    <location>
        <begin position="46"/>
        <end position="79"/>
    </location>
</feature>
<proteinExistence type="inferred from homology"/>
<keyword evidence="1" id="KW-0132">Cell division</keyword>
<feature type="domain" description="Cyclin C-terminal" evidence="7">
    <location>
        <begin position="226"/>
        <end position="479"/>
    </location>
</feature>
<evidence type="ECO:0000256" key="4">
    <source>
        <dbReference type="RuleBase" id="RU000383"/>
    </source>
</evidence>
<feature type="compositionally biased region" description="Polar residues" evidence="5">
    <location>
        <begin position="46"/>
        <end position="56"/>
    </location>
</feature>
<dbReference type="Pfam" id="PF00134">
    <property type="entry name" value="Cyclin_N"/>
    <property type="match status" value="1"/>
</dbReference>
<dbReference type="AlphaFoldDB" id="A0A0D2NPE7"/>
<evidence type="ECO:0000256" key="3">
    <source>
        <dbReference type="ARBA" id="ARBA00023306"/>
    </source>
</evidence>
<accession>A0A0D2NPE7</accession>
<dbReference type="SMART" id="SM00385">
    <property type="entry name" value="CYCLIN"/>
    <property type="match status" value="2"/>
</dbReference>
<sequence length="485" mass="50803">MSSLVQPAGAACVGLTGATDSMRAGGLLELHYLTKRLRQALMSFSLSQPAQPSKQQPVAPRSDCQQPSSQSKRHQDGAVRAAPCVDDLWNGTGYDPAYLEHCYEDEPKGAADWRYLDLVQPDLDAHARLILVDWLVDVCEEFNLGQGTLFLTVNLVDRYLSRAATFRQELQLLGVAALWLASKFAEAYPPVLADFLDTARHAYSAPQVVAMERLLLGELGFTLMVPTAHTFLGLFMPAAAANAADADAFCSAAIDGGGGSTAWDSDISGNKYSSGSSNFAVSPVFDSSSSGSSSCNGSGSSTGSGSSGASSARFHASDEYLPAADAPTGPRAAPRYPYATGSPCPVPAGRSLHAAPAPAVAAAALGEYPRRVAHLAEYLAELSLLTPECIQFPPSLVAAAALNLACSLLDAPPGTRARLAPAAEAAAAREGAGGEERLRACVGELQRMFRYASRAPLPPSVKAKYCSARRGRVATVPLPAWAADD</sequence>
<keyword evidence="2 4" id="KW-0195">Cyclin</keyword>